<reference evidence="1 2" key="1">
    <citation type="journal article" date="2013" name="Genome Announc.">
        <title>Draft Genome Sequence of a Benzothiophene-Desulfurizing Bacterium, Gordona terrae Strain C-6.</title>
        <authorList>
            <person name="Wang W."/>
            <person name="Ma T."/>
            <person name="Ren Y."/>
            <person name="Li G."/>
        </authorList>
    </citation>
    <scope>NUCLEOTIDE SEQUENCE [LARGE SCALE GENOMIC DNA]</scope>
    <source>
        <strain evidence="1 2">C-6</strain>
    </source>
</reference>
<dbReference type="PATRIC" id="fig|1316928.3.peg.3918"/>
<evidence type="ECO:0000313" key="1">
    <source>
        <dbReference type="EMBL" id="EON31128.1"/>
    </source>
</evidence>
<dbReference type="AlphaFoldDB" id="R7Y4Z3"/>
<evidence type="ECO:0000313" key="2">
    <source>
        <dbReference type="Proteomes" id="UP000013569"/>
    </source>
</evidence>
<accession>R7Y4Z3</accession>
<gene>
    <name evidence="1" type="ORF">GTC6_19386</name>
</gene>
<dbReference type="RefSeq" id="WP_010844264.1">
    <property type="nucleotide sequence ID" value="NZ_AQPW01000031.1"/>
</dbReference>
<proteinExistence type="predicted"/>
<protein>
    <submittedName>
        <fullName evidence="1">Uncharacterized protein</fullName>
    </submittedName>
</protein>
<comment type="caution">
    <text evidence="1">The sequence shown here is derived from an EMBL/GenBank/DDBJ whole genome shotgun (WGS) entry which is preliminary data.</text>
</comment>
<dbReference type="OrthoDB" id="4559810at2"/>
<organism evidence="1 2">
    <name type="scientific">Gordonia terrae C-6</name>
    <dbReference type="NCBI Taxonomy" id="1316928"/>
    <lineage>
        <taxon>Bacteria</taxon>
        <taxon>Bacillati</taxon>
        <taxon>Actinomycetota</taxon>
        <taxon>Actinomycetes</taxon>
        <taxon>Mycobacteriales</taxon>
        <taxon>Gordoniaceae</taxon>
        <taxon>Gordonia</taxon>
    </lineage>
</organism>
<dbReference type="Proteomes" id="UP000013569">
    <property type="component" value="Unassembled WGS sequence"/>
</dbReference>
<dbReference type="EMBL" id="AQPW01000031">
    <property type="protein sequence ID" value="EON31128.1"/>
    <property type="molecule type" value="Genomic_DNA"/>
</dbReference>
<dbReference type="InterPro" id="IPR012340">
    <property type="entry name" value="NA-bd_OB-fold"/>
</dbReference>
<dbReference type="Gene3D" id="2.40.50.140">
    <property type="entry name" value="Nucleic acid-binding proteins"/>
    <property type="match status" value="1"/>
</dbReference>
<sequence length="76" mass="7960">MSVPQLVGRTGTVTMAIPGGEPLGEVELPFAGGTERFLARAAGPIGLDEAVLVIAEWPGRIVDVEPWARTPGPEPR</sequence>
<name>R7Y4Z3_9ACTN</name>